<feature type="transmembrane region" description="Helical" evidence="9">
    <location>
        <begin position="7"/>
        <end position="30"/>
    </location>
</feature>
<keyword evidence="8" id="KW-0902">Two-component regulatory system</keyword>
<evidence type="ECO:0000259" key="11">
    <source>
        <dbReference type="Pfam" id="PF07730"/>
    </source>
</evidence>
<keyword evidence="9" id="KW-1133">Transmembrane helix</keyword>
<keyword evidence="6" id="KW-0418">Kinase</keyword>
<keyword evidence="3" id="KW-0597">Phosphoprotein</keyword>
<evidence type="ECO:0000256" key="5">
    <source>
        <dbReference type="ARBA" id="ARBA00022741"/>
    </source>
</evidence>
<comment type="catalytic activity">
    <reaction evidence="1">
        <text>ATP + protein L-histidine = ADP + protein N-phospho-L-histidine.</text>
        <dbReference type="EC" id="2.7.13.3"/>
    </reaction>
</comment>
<feature type="domain" description="Signal transduction histidine kinase subgroup 3 dimerisation and phosphoacceptor" evidence="11">
    <location>
        <begin position="204"/>
        <end position="276"/>
    </location>
</feature>
<dbReference type="Pfam" id="PF02518">
    <property type="entry name" value="HATPase_c"/>
    <property type="match status" value="1"/>
</dbReference>
<dbReference type="InterPro" id="IPR036890">
    <property type="entry name" value="HATPase_C_sf"/>
</dbReference>
<dbReference type="PANTHER" id="PTHR24421">
    <property type="entry name" value="NITRATE/NITRITE SENSOR PROTEIN NARX-RELATED"/>
    <property type="match status" value="1"/>
</dbReference>
<dbReference type="Pfam" id="PF07730">
    <property type="entry name" value="HisKA_3"/>
    <property type="match status" value="1"/>
</dbReference>
<sequence>MTRSRRVLLLNAALGLLVAWFAWVGAHVVWQDRETGRAPYGGPRYGGPGGGGGPGRRGDEVLWVSDVSWLAVPFLLLLAAGVALRWRWPRAAFVACAVGVGGFFGVTSFFGPVLVALALTVYPMAVTLPLRRWVGLLGLLVPVVLAAHVGETYLGALDPLLYAELVMAVAFAVLPVLVALLRRGRREAVHREREEDRRRTAYEERLRIAREVHDVVGHSLSVVTMQAGVALHVLDKQRAAGEPVSPEVSASLEAIRRSSRDALAELRTTLGMFREPAGEPRAPTAGLDRLDDLVGALRAAGRRIDVVRTPEDLGELPAAVDQAAFRIVQEALTNVVRHAGEARATVRVLRRPDALVVEVADDGPGAPRLEEGNGIRGMRERAASLGGRVDVGPGAGGGLVLHAELPVVAAAQVMPT</sequence>
<keyword evidence="9" id="KW-0472">Membrane</keyword>
<keyword evidence="4" id="KW-0808">Transferase</keyword>
<dbReference type="SUPFAM" id="SSF55874">
    <property type="entry name" value="ATPase domain of HSP90 chaperone/DNA topoisomerase II/histidine kinase"/>
    <property type="match status" value="1"/>
</dbReference>
<keyword evidence="13" id="KW-1185">Reference proteome</keyword>
<evidence type="ECO:0000256" key="4">
    <source>
        <dbReference type="ARBA" id="ARBA00022679"/>
    </source>
</evidence>
<dbReference type="PANTHER" id="PTHR24421:SF10">
    <property type="entry name" value="NITRATE_NITRITE SENSOR PROTEIN NARQ"/>
    <property type="match status" value="1"/>
</dbReference>
<dbReference type="EMBL" id="BAAAYR010000001">
    <property type="protein sequence ID" value="GAA3559567.1"/>
    <property type="molecule type" value="Genomic_DNA"/>
</dbReference>
<reference evidence="13" key="1">
    <citation type="journal article" date="2019" name="Int. J. Syst. Evol. Microbiol.">
        <title>The Global Catalogue of Microorganisms (GCM) 10K type strain sequencing project: providing services to taxonomists for standard genome sequencing and annotation.</title>
        <authorList>
            <consortium name="The Broad Institute Genomics Platform"/>
            <consortium name="The Broad Institute Genome Sequencing Center for Infectious Disease"/>
            <person name="Wu L."/>
            <person name="Ma J."/>
        </authorList>
    </citation>
    <scope>NUCLEOTIDE SEQUENCE [LARGE SCALE GENOMIC DNA]</scope>
    <source>
        <strain evidence="13">JCM 16540</strain>
    </source>
</reference>
<comment type="caution">
    <text evidence="12">The sequence shown here is derived from an EMBL/GenBank/DDBJ whole genome shotgun (WGS) entry which is preliminary data.</text>
</comment>
<feature type="transmembrane region" description="Helical" evidence="9">
    <location>
        <begin position="91"/>
        <end position="121"/>
    </location>
</feature>
<protein>
    <recommendedName>
        <fullName evidence="2">histidine kinase</fullName>
        <ecNumber evidence="2">2.7.13.3</ecNumber>
    </recommendedName>
</protein>
<dbReference type="EC" id="2.7.13.3" evidence="2"/>
<evidence type="ECO:0000256" key="1">
    <source>
        <dbReference type="ARBA" id="ARBA00000085"/>
    </source>
</evidence>
<feature type="transmembrane region" description="Helical" evidence="9">
    <location>
        <begin position="161"/>
        <end position="181"/>
    </location>
</feature>
<dbReference type="InterPro" id="IPR050482">
    <property type="entry name" value="Sensor_HK_TwoCompSys"/>
</dbReference>
<keyword evidence="9" id="KW-0812">Transmembrane</keyword>
<feature type="transmembrane region" description="Helical" evidence="9">
    <location>
        <begin position="133"/>
        <end position="154"/>
    </location>
</feature>
<gene>
    <name evidence="12" type="ORF">GCM10022197_13760</name>
</gene>
<dbReference type="InterPro" id="IPR011712">
    <property type="entry name" value="Sig_transdc_His_kin_sub3_dim/P"/>
</dbReference>
<dbReference type="RefSeq" id="WP_204911649.1">
    <property type="nucleotide sequence ID" value="NZ_BAAAYR010000001.1"/>
</dbReference>
<feature type="domain" description="Histidine kinase/HSP90-like ATPase" evidence="10">
    <location>
        <begin position="323"/>
        <end position="407"/>
    </location>
</feature>
<evidence type="ECO:0000256" key="9">
    <source>
        <dbReference type="SAM" id="Phobius"/>
    </source>
</evidence>
<evidence type="ECO:0000313" key="13">
    <source>
        <dbReference type="Proteomes" id="UP001500767"/>
    </source>
</evidence>
<name>A0ABP6X0K5_9ACTN</name>
<dbReference type="CDD" id="cd16917">
    <property type="entry name" value="HATPase_UhpB-NarQ-NarX-like"/>
    <property type="match status" value="1"/>
</dbReference>
<evidence type="ECO:0000259" key="10">
    <source>
        <dbReference type="Pfam" id="PF02518"/>
    </source>
</evidence>
<evidence type="ECO:0000256" key="6">
    <source>
        <dbReference type="ARBA" id="ARBA00022777"/>
    </source>
</evidence>
<dbReference type="Proteomes" id="UP001500767">
    <property type="component" value="Unassembled WGS sequence"/>
</dbReference>
<keyword evidence="5" id="KW-0547">Nucleotide-binding</keyword>
<dbReference type="InterPro" id="IPR003594">
    <property type="entry name" value="HATPase_dom"/>
</dbReference>
<keyword evidence="7" id="KW-0067">ATP-binding</keyword>
<dbReference type="Gene3D" id="3.30.565.10">
    <property type="entry name" value="Histidine kinase-like ATPase, C-terminal domain"/>
    <property type="match status" value="1"/>
</dbReference>
<evidence type="ECO:0000256" key="3">
    <source>
        <dbReference type="ARBA" id="ARBA00022553"/>
    </source>
</evidence>
<evidence type="ECO:0000256" key="7">
    <source>
        <dbReference type="ARBA" id="ARBA00022840"/>
    </source>
</evidence>
<organism evidence="12 13">
    <name type="scientific">Microlunatus spumicola</name>
    <dbReference type="NCBI Taxonomy" id="81499"/>
    <lineage>
        <taxon>Bacteria</taxon>
        <taxon>Bacillati</taxon>
        <taxon>Actinomycetota</taxon>
        <taxon>Actinomycetes</taxon>
        <taxon>Propionibacteriales</taxon>
        <taxon>Propionibacteriaceae</taxon>
        <taxon>Microlunatus</taxon>
    </lineage>
</organism>
<proteinExistence type="predicted"/>
<evidence type="ECO:0000313" key="12">
    <source>
        <dbReference type="EMBL" id="GAA3559567.1"/>
    </source>
</evidence>
<dbReference type="Gene3D" id="1.20.5.1930">
    <property type="match status" value="1"/>
</dbReference>
<evidence type="ECO:0000256" key="8">
    <source>
        <dbReference type="ARBA" id="ARBA00023012"/>
    </source>
</evidence>
<accession>A0ABP6X0K5</accession>
<evidence type="ECO:0000256" key="2">
    <source>
        <dbReference type="ARBA" id="ARBA00012438"/>
    </source>
</evidence>
<feature type="transmembrane region" description="Helical" evidence="9">
    <location>
        <begin position="67"/>
        <end position="84"/>
    </location>
</feature>